<dbReference type="OrthoDB" id="10034726at2759"/>
<evidence type="ECO:0000313" key="3">
    <source>
        <dbReference type="Proteomes" id="UP000036403"/>
    </source>
</evidence>
<dbReference type="STRING" id="67767.A0A0J7KU81"/>
<dbReference type="AlphaFoldDB" id="A0A0J7KU81"/>
<feature type="compositionally biased region" description="Basic and acidic residues" evidence="1">
    <location>
        <begin position="56"/>
        <end position="67"/>
    </location>
</feature>
<feature type="compositionally biased region" description="Polar residues" evidence="1">
    <location>
        <begin position="1"/>
        <end position="10"/>
    </location>
</feature>
<sequence length="185" mass="20304">MSCSRTSLSAQEDFASPWKHRRRASTYNEAHLERTIQAMGSPKAPRKRSFSFHEQSSCRKNEDDSTTTRRKCHDKTIPDGPITLPPPCTCPYFGESSKRPPPSSEIVIVSSDTMKPIGGKVPEMGLLADAARPVVGNKGLEMGLLGRNNSARSTEGVKNYEQLTHANSVVTWRGGRRGSSLGTCR</sequence>
<evidence type="ECO:0000256" key="1">
    <source>
        <dbReference type="SAM" id="MobiDB-lite"/>
    </source>
</evidence>
<protein>
    <submittedName>
        <fullName evidence="2">5-hydroxytryptamine receptor 2b</fullName>
    </submittedName>
</protein>
<feature type="region of interest" description="Disordered" evidence="1">
    <location>
        <begin position="1"/>
        <end position="79"/>
    </location>
</feature>
<evidence type="ECO:0000313" key="2">
    <source>
        <dbReference type="EMBL" id="KMQ93846.1"/>
    </source>
</evidence>
<reference evidence="2 3" key="1">
    <citation type="submission" date="2015-04" db="EMBL/GenBank/DDBJ databases">
        <title>Lasius niger genome sequencing.</title>
        <authorList>
            <person name="Konorov E.A."/>
            <person name="Nikitin M.A."/>
            <person name="Kirill M.V."/>
            <person name="Chang P."/>
        </authorList>
    </citation>
    <scope>NUCLEOTIDE SEQUENCE [LARGE SCALE GENOMIC DNA]</scope>
    <source>
        <tissue evidence="2">Whole</tissue>
    </source>
</reference>
<name>A0A0J7KU81_LASNI</name>
<keyword evidence="3" id="KW-1185">Reference proteome</keyword>
<organism evidence="2 3">
    <name type="scientific">Lasius niger</name>
    <name type="common">Black garden ant</name>
    <dbReference type="NCBI Taxonomy" id="67767"/>
    <lineage>
        <taxon>Eukaryota</taxon>
        <taxon>Metazoa</taxon>
        <taxon>Ecdysozoa</taxon>
        <taxon>Arthropoda</taxon>
        <taxon>Hexapoda</taxon>
        <taxon>Insecta</taxon>
        <taxon>Pterygota</taxon>
        <taxon>Neoptera</taxon>
        <taxon>Endopterygota</taxon>
        <taxon>Hymenoptera</taxon>
        <taxon>Apocrita</taxon>
        <taxon>Aculeata</taxon>
        <taxon>Formicoidea</taxon>
        <taxon>Formicidae</taxon>
        <taxon>Formicinae</taxon>
        <taxon>Lasius</taxon>
        <taxon>Lasius</taxon>
    </lineage>
</organism>
<gene>
    <name evidence="2" type="ORF">RF55_6025</name>
</gene>
<comment type="caution">
    <text evidence="2">The sequence shown here is derived from an EMBL/GenBank/DDBJ whole genome shotgun (WGS) entry which is preliminary data.</text>
</comment>
<dbReference type="Proteomes" id="UP000036403">
    <property type="component" value="Unassembled WGS sequence"/>
</dbReference>
<proteinExistence type="predicted"/>
<accession>A0A0J7KU81</accession>
<dbReference type="EMBL" id="LBMM01003177">
    <property type="protein sequence ID" value="KMQ93846.1"/>
    <property type="molecule type" value="Genomic_DNA"/>
</dbReference>
<keyword evidence="2" id="KW-0675">Receptor</keyword>
<dbReference type="PaxDb" id="67767-A0A0J7KU81"/>